<name>A0A915IU79_ROMCU</name>
<evidence type="ECO:0000256" key="1">
    <source>
        <dbReference type="SAM" id="MobiDB-lite"/>
    </source>
</evidence>
<evidence type="ECO:0000313" key="2">
    <source>
        <dbReference type="Proteomes" id="UP000887565"/>
    </source>
</evidence>
<dbReference type="Proteomes" id="UP000887565">
    <property type="component" value="Unplaced"/>
</dbReference>
<sequence length="131" mass="14954">MLFMLNMGINMGLIVQLYQKNQKHWERPTEIANDEFEDKAVNSQSEQQKRKSLFKKVAASSVEESIAESIPTQKTKSPCPYTRSLKKNSNRPHPPSWIAEALESHEGSKLEVLILSESHPVAVQIDQKHEK</sequence>
<keyword evidence="2" id="KW-1185">Reference proteome</keyword>
<dbReference type="WBParaSite" id="nRc.2.0.1.t17401-RA">
    <property type="protein sequence ID" value="nRc.2.0.1.t17401-RA"/>
    <property type="gene ID" value="nRc.2.0.1.g17401"/>
</dbReference>
<proteinExistence type="predicted"/>
<reference evidence="3" key="1">
    <citation type="submission" date="2022-11" db="UniProtKB">
        <authorList>
            <consortium name="WormBaseParasite"/>
        </authorList>
    </citation>
    <scope>IDENTIFICATION</scope>
</reference>
<dbReference type="AlphaFoldDB" id="A0A915IU79"/>
<accession>A0A915IU79</accession>
<protein>
    <submittedName>
        <fullName evidence="3">Uncharacterized protein</fullName>
    </submittedName>
</protein>
<organism evidence="2 3">
    <name type="scientific">Romanomermis culicivorax</name>
    <name type="common">Nematode worm</name>
    <dbReference type="NCBI Taxonomy" id="13658"/>
    <lineage>
        <taxon>Eukaryota</taxon>
        <taxon>Metazoa</taxon>
        <taxon>Ecdysozoa</taxon>
        <taxon>Nematoda</taxon>
        <taxon>Enoplea</taxon>
        <taxon>Dorylaimia</taxon>
        <taxon>Mermithida</taxon>
        <taxon>Mermithoidea</taxon>
        <taxon>Mermithidae</taxon>
        <taxon>Romanomermis</taxon>
    </lineage>
</organism>
<evidence type="ECO:0000313" key="3">
    <source>
        <dbReference type="WBParaSite" id="nRc.2.0.1.t17401-RA"/>
    </source>
</evidence>
<feature type="region of interest" description="Disordered" evidence="1">
    <location>
        <begin position="64"/>
        <end position="96"/>
    </location>
</feature>